<evidence type="ECO:0000313" key="2">
    <source>
        <dbReference type="Proteomes" id="UP001293593"/>
    </source>
</evidence>
<dbReference type="Proteomes" id="UP001293593">
    <property type="component" value="Unassembled WGS sequence"/>
</dbReference>
<dbReference type="Pfam" id="PF05910">
    <property type="entry name" value="DUF868"/>
    <property type="match status" value="1"/>
</dbReference>
<accession>A0AAE1N0Y8</accession>
<proteinExistence type="predicted"/>
<dbReference type="PANTHER" id="PTHR31972:SF4">
    <property type="entry name" value="DUF868 DOMAIN-CONTAINING PROTEIN"/>
    <property type="match status" value="1"/>
</dbReference>
<keyword evidence="2" id="KW-1185">Reference proteome</keyword>
<dbReference type="EMBL" id="JAWXYG010000002">
    <property type="protein sequence ID" value="KAK4281175.1"/>
    <property type="molecule type" value="Genomic_DNA"/>
</dbReference>
<protein>
    <submittedName>
        <fullName evidence="1">Uncharacterized protein</fullName>
    </submittedName>
</protein>
<name>A0AAE1N0Y8_9FABA</name>
<sequence>MKEFNPCFGENDVQVAESSFSATLASENVASCVYQCESQTCSCFITVTWTKNLIGEDLYAVMYDSSGDQPRLWEIEIQPWLFSKRKGSQTLLFNNNKLDLFWDLTSAKLSYVPEPLEGFYLAVVLNQELVLLLGDLKTEACKKIEASDNLLPHHSKVVLISRREHIYGKRYYSAKTQFCDKGPVHEITIEFGIDTILRRPCLEIQVDKKMAMEVKRLDWNFRGNKAIWVDGFPVEVIWDVHDWLFGDETGNALFLFQTHFSMQKMRAYQSDEDAPAVTRAYTQQLMDLQTQIHQASEFSFVLYAWKIELSSN</sequence>
<organism evidence="1 2">
    <name type="scientific">Acacia crassicarpa</name>
    <name type="common">northern wattle</name>
    <dbReference type="NCBI Taxonomy" id="499986"/>
    <lineage>
        <taxon>Eukaryota</taxon>
        <taxon>Viridiplantae</taxon>
        <taxon>Streptophyta</taxon>
        <taxon>Embryophyta</taxon>
        <taxon>Tracheophyta</taxon>
        <taxon>Spermatophyta</taxon>
        <taxon>Magnoliopsida</taxon>
        <taxon>eudicotyledons</taxon>
        <taxon>Gunneridae</taxon>
        <taxon>Pentapetalae</taxon>
        <taxon>rosids</taxon>
        <taxon>fabids</taxon>
        <taxon>Fabales</taxon>
        <taxon>Fabaceae</taxon>
        <taxon>Caesalpinioideae</taxon>
        <taxon>mimosoid clade</taxon>
        <taxon>Acacieae</taxon>
        <taxon>Acacia</taxon>
    </lineage>
</organism>
<comment type="caution">
    <text evidence="1">The sequence shown here is derived from an EMBL/GenBank/DDBJ whole genome shotgun (WGS) entry which is preliminary data.</text>
</comment>
<dbReference type="AlphaFoldDB" id="A0AAE1N0Y8"/>
<reference evidence="1" key="1">
    <citation type="submission" date="2023-10" db="EMBL/GenBank/DDBJ databases">
        <title>Chromosome-level genome of the transformable northern wattle, Acacia crassicarpa.</title>
        <authorList>
            <person name="Massaro I."/>
            <person name="Sinha N.R."/>
            <person name="Poethig S."/>
            <person name="Leichty A.R."/>
        </authorList>
    </citation>
    <scope>NUCLEOTIDE SEQUENCE</scope>
    <source>
        <strain evidence="1">Acra3RX</strain>
        <tissue evidence="1">Leaf</tissue>
    </source>
</reference>
<dbReference type="InterPro" id="IPR008586">
    <property type="entry name" value="DUF868_pln"/>
</dbReference>
<evidence type="ECO:0000313" key="1">
    <source>
        <dbReference type="EMBL" id="KAK4281175.1"/>
    </source>
</evidence>
<dbReference type="PANTHER" id="PTHR31972">
    <property type="entry name" value="EXPRESSED PROTEIN"/>
    <property type="match status" value="1"/>
</dbReference>
<gene>
    <name evidence="1" type="ORF">QN277_012699</name>
</gene>